<organism evidence="1">
    <name type="scientific">hydrothermal vent metagenome</name>
    <dbReference type="NCBI Taxonomy" id="652676"/>
    <lineage>
        <taxon>unclassified sequences</taxon>
        <taxon>metagenomes</taxon>
        <taxon>ecological metagenomes</taxon>
    </lineage>
</organism>
<accession>A0A3B0XXZ7</accession>
<evidence type="ECO:0008006" key="2">
    <source>
        <dbReference type="Google" id="ProtNLM"/>
    </source>
</evidence>
<reference evidence="1" key="1">
    <citation type="submission" date="2018-06" db="EMBL/GenBank/DDBJ databases">
        <authorList>
            <person name="Zhirakovskaya E."/>
        </authorList>
    </citation>
    <scope>NUCLEOTIDE SEQUENCE</scope>
</reference>
<dbReference type="Pfam" id="PF25212">
    <property type="entry name" value="HVO_A0114"/>
    <property type="match status" value="1"/>
</dbReference>
<dbReference type="AlphaFoldDB" id="A0A3B0XXZ7"/>
<dbReference type="InterPro" id="IPR036390">
    <property type="entry name" value="WH_DNA-bd_sf"/>
</dbReference>
<dbReference type="EMBL" id="UOFJ01000661">
    <property type="protein sequence ID" value="VAW72401.1"/>
    <property type="molecule type" value="Genomic_DNA"/>
</dbReference>
<dbReference type="SUPFAM" id="SSF46785">
    <property type="entry name" value="Winged helix' DNA-binding domain"/>
    <property type="match status" value="1"/>
</dbReference>
<evidence type="ECO:0000313" key="1">
    <source>
        <dbReference type="EMBL" id="VAW72401.1"/>
    </source>
</evidence>
<gene>
    <name evidence="1" type="ORF">MNBD_GAMMA10-2680</name>
</gene>
<name>A0A3B0XXZ7_9ZZZZ</name>
<sequence>MSIKVMKVGIISKEEYIRRTIAIAKGTYTPKRTDPKIWFESLNSMSQVLSAENQALLKLIVDHKPCSLVELEALSARRKSNLSRTLKTLEKYGIVDLTKVNGKVVPKVKVTDFKVEFGLNLSMPVPKTEDNHLACA</sequence>
<proteinExistence type="predicted"/>
<protein>
    <recommendedName>
        <fullName evidence="2">HTH marR-type domain-containing protein</fullName>
    </recommendedName>
</protein>